<protein>
    <recommendedName>
        <fullName evidence="4">Transposase DDE domain-containing protein</fullName>
    </recommendedName>
</protein>
<dbReference type="STRING" id="866771.HMPREF9296_1392"/>
<evidence type="ECO:0008006" key="4">
    <source>
        <dbReference type="Google" id="ProtNLM"/>
    </source>
</evidence>
<organism evidence="2 3">
    <name type="scientific">Prevotella disiens FB035-09AN</name>
    <dbReference type="NCBI Taxonomy" id="866771"/>
    <lineage>
        <taxon>Bacteria</taxon>
        <taxon>Pseudomonadati</taxon>
        <taxon>Bacteroidota</taxon>
        <taxon>Bacteroidia</taxon>
        <taxon>Bacteroidales</taxon>
        <taxon>Prevotellaceae</taxon>
        <taxon>Prevotella</taxon>
    </lineage>
</organism>
<dbReference type="Proteomes" id="UP000003610">
    <property type="component" value="Unassembled WGS sequence"/>
</dbReference>
<evidence type="ECO:0000313" key="3">
    <source>
        <dbReference type="Proteomes" id="UP000003610"/>
    </source>
</evidence>
<sequence>MYDVDFDHQFIETEKYDAKPTYKKFLGYRPGMAVIGDLIVGIIRNFYKAIIQRLDVKKFGLNATSRIKAFVFRFISVPAKWIRTSRRYVLNIYTCNNAYADVSHTDFG</sequence>
<feature type="transmembrane region" description="Helical" evidence="1">
    <location>
        <begin position="26"/>
        <end position="47"/>
    </location>
</feature>
<evidence type="ECO:0000256" key="1">
    <source>
        <dbReference type="SAM" id="Phobius"/>
    </source>
</evidence>
<comment type="caution">
    <text evidence="2">The sequence shown here is derived from an EMBL/GenBank/DDBJ whole genome shotgun (WGS) entry which is preliminary data.</text>
</comment>
<gene>
    <name evidence="2" type="ORF">HMPREF9296_1392</name>
</gene>
<keyword evidence="1" id="KW-0812">Transmembrane</keyword>
<dbReference type="EMBL" id="AEDO01000044">
    <property type="protein sequence ID" value="EFL45827.1"/>
    <property type="molecule type" value="Genomic_DNA"/>
</dbReference>
<name>E1KRT8_9BACT</name>
<accession>E1KRT8</accession>
<keyword evidence="1" id="KW-0472">Membrane</keyword>
<dbReference type="AlphaFoldDB" id="E1KRT8"/>
<keyword evidence="1" id="KW-1133">Transmembrane helix</keyword>
<dbReference type="eggNOG" id="ENOG502Z8NP">
    <property type="taxonomic scope" value="Bacteria"/>
</dbReference>
<reference evidence="2 3" key="1">
    <citation type="submission" date="2010-08" db="EMBL/GenBank/DDBJ databases">
        <authorList>
            <person name="Durkin A.S."/>
            <person name="Madupu R."/>
            <person name="Torralba M."/>
            <person name="Gillis M."/>
            <person name="Methe B."/>
            <person name="Sutton G."/>
            <person name="Nelson K.E."/>
        </authorList>
    </citation>
    <scope>NUCLEOTIDE SEQUENCE [LARGE SCALE GENOMIC DNA]</scope>
    <source>
        <strain evidence="2 3">FB035-09AN</strain>
    </source>
</reference>
<evidence type="ECO:0000313" key="2">
    <source>
        <dbReference type="EMBL" id="EFL45827.1"/>
    </source>
</evidence>
<proteinExistence type="predicted"/>